<keyword evidence="3" id="KW-1185">Reference proteome</keyword>
<dbReference type="AlphaFoldDB" id="A0A0L0SK10"/>
<reference evidence="2 3" key="1">
    <citation type="submission" date="2009-11" db="EMBL/GenBank/DDBJ databases">
        <title>Annotation of Allomyces macrogynus ATCC 38327.</title>
        <authorList>
            <consortium name="The Broad Institute Genome Sequencing Platform"/>
            <person name="Russ C."/>
            <person name="Cuomo C."/>
            <person name="Burger G."/>
            <person name="Gray M.W."/>
            <person name="Holland P.W.H."/>
            <person name="King N."/>
            <person name="Lang F.B.F."/>
            <person name="Roger A.J."/>
            <person name="Ruiz-Trillo I."/>
            <person name="Young S.K."/>
            <person name="Zeng Q."/>
            <person name="Gargeya S."/>
            <person name="Fitzgerald M."/>
            <person name="Haas B."/>
            <person name="Abouelleil A."/>
            <person name="Alvarado L."/>
            <person name="Arachchi H.M."/>
            <person name="Berlin A."/>
            <person name="Chapman S.B."/>
            <person name="Gearin G."/>
            <person name="Goldberg J."/>
            <person name="Griggs A."/>
            <person name="Gujja S."/>
            <person name="Hansen M."/>
            <person name="Heiman D."/>
            <person name="Howarth C."/>
            <person name="Larimer J."/>
            <person name="Lui A."/>
            <person name="MacDonald P.J.P."/>
            <person name="McCowen C."/>
            <person name="Montmayeur A."/>
            <person name="Murphy C."/>
            <person name="Neiman D."/>
            <person name="Pearson M."/>
            <person name="Priest M."/>
            <person name="Roberts A."/>
            <person name="Saif S."/>
            <person name="Shea T."/>
            <person name="Sisk P."/>
            <person name="Stolte C."/>
            <person name="Sykes S."/>
            <person name="Wortman J."/>
            <person name="Nusbaum C."/>
            <person name="Birren B."/>
        </authorList>
    </citation>
    <scope>NUCLEOTIDE SEQUENCE [LARGE SCALE GENOMIC DNA]</scope>
    <source>
        <strain evidence="2 3">ATCC 38327</strain>
    </source>
</reference>
<reference evidence="3" key="2">
    <citation type="submission" date="2009-11" db="EMBL/GenBank/DDBJ databases">
        <title>The Genome Sequence of Allomyces macrogynus strain ATCC 38327.</title>
        <authorList>
            <consortium name="The Broad Institute Genome Sequencing Platform"/>
            <person name="Russ C."/>
            <person name="Cuomo C."/>
            <person name="Shea T."/>
            <person name="Young S.K."/>
            <person name="Zeng Q."/>
            <person name="Koehrsen M."/>
            <person name="Haas B."/>
            <person name="Borodovsky M."/>
            <person name="Guigo R."/>
            <person name="Alvarado L."/>
            <person name="Berlin A."/>
            <person name="Borenstein D."/>
            <person name="Chen Z."/>
            <person name="Engels R."/>
            <person name="Freedman E."/>
            <person name="Gellesch M."/>
            <person name="Goldberg J."/>
            <person name="Griggs A."/>
            <person name="Gujja S."/>
            <person name="Heiman D."/>
            <person name="Hepburn T."/>
            <person name="Howarth C."/>
            <person name="Jen D."/>
            <person name="Larson L."/>
            <person name="Lewis B."/>
            <person name="Mehta T."/>
            <person name="Park D."/>
            <person name="Pearson M."/>
            <person name="Roberts A."/>
            <person name="Saif S."/>
            <person name="Shenoy N."/>
            <person name="Sisk P."/>
            <person name="Stolte C."/>
            <person name="Sykes S."/>
            <person name="Walk T."/>
            <person name="White J."/>
            <person name="Yandava C."/>
            <person name="Burger G."/>
            <person name="Gray M.W."/>
            <person name="Holland P.W.H."/>
            <person name="King N."/>
            <person name="Lang F.B.F."/>
            <person name="Roger A.J."/>
            <person name="Ruiz-Trillo I."/>
            <person name="Lander E."/>
            <person name="Nusbaum C."/>
        </authorList>
    </citation>
    <scope>NUCLEOTIDE SEQUENCE [LARGE SCALE GENOMIC DNA]</scope>
    <source>
        <strain evidence="3">ATCC 38327</strain>
    </source>
</reference>
<name>A0A0L0SK10_ALLM3</name>
<gene>
    <name evidence="2" type="ORF">AMAG_18920</name>
</gene>
<protein>
    <submittedName>
        <fullName evidence="2">Uncharacterized protein</fullName>
    </submittedName>
</protein>
<organism evidence="2 3">
    <name type="scientific">Allomyces macrogynus (strain ATCC 38327)</name>
    <name type="common">Allomyces javanicus var. macrogynus</name>
    <dbReference type="NCBI Taxonomy" id="578462"/>
    <lineage>
        <taxon>Eukaryota</taxon>
        <taxon>Fungi</taxon>
        <taxon>Fungi incertae sedis</taxon>
        <taxon>Blastocladiomycota</taxon>
        <taxon>Blastocladiomycetes</taxon>
        <taxon>Blastocladiales</taxon>
        <taxon>Blastocladiaceae</taxon>
        <taxon>Allomyces</taxon>
    </lineage>
</organism>
<dbReference type="Proteomes" id="UP000054350">
    <property type="component" value="Unassembled WGS sequence"/>
</dbReference>
<evidence type="ECO:0000313" key="2">
    <source>
        <dbReference type="EMBL" id="KNE62813.1"/>
    </source>
</evidence>
<dbReference type="EMBL" id="GG745341">
    <property type="protein sequence ID" value="KNE62813.1"/>
    <property type="molecule type" value="Genomic_DNA"/>
</dbReference>
<feature type="region of interest" description="Disordered" evidence="1">
    <location>
        <begin position="54"/>
        <end position="75"/>
    </location>
</feature>
<sequence length="100" mass="9518">MRRRSASIAARSAAHVSATATGMPVDAVGCRTRGDRGMGTAAGAMIVGGCCPSSDTSELGVSSSAGETTGVAGADHGEASGGAGLVCSTVSALLISAPLH</sequence>
<proteinExistence type="predicted"/>
<evidence type="ECO:0000313" key="3">
    <source>
        <dbReference type="Proteomes" id="UP000054350"/>
    </source>
</evidence>
<evidence type="ECO:0000256" key="1">
    <source>
        <dbReference type="SAM" id="MobiDB-lite"/>
    </source>
</evidence>
<accession>A0A0L0SK10</accession>
<feature type="compositionally biased region" description="Polar residues" evidence="1">
    <location>
        <begin position="54"/>
        <end position="67"/>
    </location>
</feature>
<dbReference type="VEuPathDB" id="FungiDB:AMAG_18920"/>